<feature type="region of interest" description="Disordered" evidence="1">
    <location>
        <begin position="1"/>
        <end position="96"/>
    </location>
</feature>
<organism evidence="2 3">
    <name type="scientific">Hapsidospora chrysogenum (strain ATCC 11550 / CBS 779.69 / DSM 880 / IAM 14645 / JCM 23072 / IMI 49137)</name>
    <name type="common">Acremonium chrysogenum</name>
    <dbReference type="NCBI Taxonomy" id="857340"/>
    <lineage>
        <taxon>Eukaryota</taxon>
        <taxon>Fungi</taxon>
        <taxon>Dikarya</taxon>
        <taxon>Ascomycota</taxon>
        <taxon>Pezizomycotina</taxon>
        <taxon>Sordariomycetes</taxon>
        <taxon>Hypocreomycetidae</taxon>
        <taxon>Hypocreales</taxon>
        <taxon>Bionectriaceae</taxon>
        <taxon>Hapsidospora</taxon>
    </lineage>
</organism>
<accession>A0A086T231</accession>
<dbReference type="EMBL" id="JPKY01000070">
    <property type="protein sequence ID" value="KFH43413.1"/>
    <property type="molecule type" value="Genomic_DNA"/>
</dbReference>
<dbReference type="GO" id="GO:0043625">
    <property type="term" value="C:delta DNA polymerase complex"/>
    <property type="evidence" value="ECO:0007669"/>
    <property type="project" value="TreeGrafter"/>
</dbReference>
<evidence type="ECO:0000256" key="1">
    <source>
        <dbReference type="SAM" id="MobiDB-lite"/>
    </source>
</evidence>
<dbReference type="InterPro" id="IPR007218">
    <property type="entry name" value="DNA_pol_delta_4"/>
</dbReference>
<gene>
    <name evidence="2" type="ORF">ACRE_058590</name>
</gene>
<dbReference type="Proteomes" id="UP000029964">
    <property type="component" value="Unassembled WGS sequence"/>
</dbReference>
<keyword evidence="3" id="KW-1185">Reference proteome</keyword>
<name>A0A086T231_HAPC1</name>
<feature type="compositionally biased region" description="Polar residues" evidence="1">
    <location>
        <begin position="1"/>
        <end position="36"/>
    </location>
</feature>
<dbReference type="HOGENOM" id="CLU_077732_0_0_1"/>
<feature type="compositionally biased region" description="Acidic residues" evidence="1">
    <location>
        <begin position="53"/>
        <end position="85"/>
    </location>
</feature>
<evidence type="ECO:0000313" key="3">
    <source>
        <dbReference type="Proteomes" id="UP000029964"/>
    </source>
</evidence>
<dbReference type="GO" id="GO:0000731">
    <property type="term" value="P:DNA synthesis involved in DNA repair"/>
    <property type="evidence" value="ECO:0007669"/>
    <property type="project" value="InterPro"/>
</dbReference>
<feature type="compositionally biased region" description="Low complexity" evidence="1">
    <location>
        <begin position="41"/>
        <end position="51"/>
    </location>
</feature>
<proteinExistence type="predicted"/>
<sequence length="203" mass="22684">MPTTRRSAGSARGHTSLTKGQSTLSFHSKVTKNVTNDAKKAVASPPASKVELPTEESVEEDEVDDVVEPDAKEDSDEEAEVEEPVVPEVPEKTESELRAEKVTDAQIDNYWKAIEKQRISPQVHQEGVTTHEKILRYFDLSSHYGPCIGMTRLRRWQRAERLGLNPPIEVLAVLLREDKKPNKDFQTAHMEKIMSSLAVGAVV</sequence>
<dbReference type="OrthoDB" id="337486at2759"/>
<dbReference type="PANTHER" id="PTHR14303">
    <property type="entry name" value="DNA POLYMERASE DELTA SUBUNIT 4"/>
    <property type="match status" value="1"/>
</dbReference>
<comment type="caution">
    <text evidence="2">The sequence shown here is derived from an EMBL/GenBank/DDBJ whole genome shotgun (WGS) entry which is preliminary data.</text>
</comment>
<dbReference type="STRING" id="857340.A0A086T231"/>
<dbReference type="Pfam" id="PF04081">
    <property type="entry name" value="DNA_pol_delta_4"/>
    <property type="match status" value="1"/>
</dbReference>
<evidence type="ECO:0000313" key="2">
    <source>
        <dbReference type="EMBL" id="KFH43413.1"/>
    </source>
</evidence>
<dbReference type="GO" id="GO:0006261">
    <property type="term" value="P:DNA-templated DNA replication"/>
    <property type="evidence" value="ECO:0007669"/>
    <property type="project" value="TreeGrafter"/>
</dbReference>
<dbReference type="GO" id="GO:0003887">
    <property type="term" value="F:DNA-directed DNA polymerase activity"/>
    <property type="evidence" value="ECO:0007669"/>
    <property type="project" value="TreeGrafter"/>
</dbReference>
<dbReference type="PANTHER" id="PTHR14303:SF0">
    <property type="entry name" value="DNA POLYMERASE DELTA SUBUNIT 4"/>
    <property type="match status" value="1"/>
</dbReference>
<dbReference type="AlphaFoldDB" id="A0A086T231"/>
<protein>
    <submittedName>
        <fullName evidence="2">DNA polymerase delta subunit-like protein</fullName>
    </submittedName>
</protein>
<reference evidence="3" key="1">
    <citation type="journal article" date="2014" name="Genome Announc.">
        <title>Genome sequence and annotation of Acremonium chrysogenum, producer of the beta-lactam antibiotic cephalosporin C.</title>
        <authorList>
            <person name="Terfehr D."/>
            <person name="Dahlmann T.A."/>
            <person name="Specht T."/>
            <person name="Zadra I."/>
            <person name="Kuernsteiner H."/>
            <person name="Kueck U."/>
        </authorList>
    </citation>
    <scope>NUCLEOTIDE SEQUENCE [LARGE SCALE GENOMIC DNA]</scope>
    <source>
        <strain evidence="3">ATCC 11550 / CBS 779.69 / DSM 880 / IAM 14645 / JCM 23072 / IMI 49137</strain>
    </source>
</reference>